<dbReference type="Proteomes" id="UP001016761">
    <property type="component" value="Unassembled WGS sequence"/>
</dbReference>
<proteinExistence type="predicted"/>
<organism evidence="2 3">
    <name type="scientific">Haloterrigena gelatinilytica</name>
    <dbReference type="NCBI Taxonomy" id="2741724"/>
    <lineage>
        <taxon>Archaea</taxon>
        <taxon>Methanobacteriati</taxon>
        <taxon>Methanobacteriota</taxon>
        <taxon>Stenosarchaea group</taxon>
        <taxon>Halobacteria</taxon>
        <taxon>Halobacteriales</taxon>
        <taxon>Natrialbaceae</taxon>
        <taxon>Haloterrigena</taxon>
    </lineage>
</organism>
<dbReference type="RefSeq" id="WP_174682899.1">
    <property type="nucleotide sequence ID" value="NZ_JABUQZ010000003.1"/>
</dbReference>
<evidence type="ECO:0000256" key="1">
    <source>
        <dbReference type="SAM" id="Phobius"/>
    </source>
</evidence>
<evidence type="ECO:0000313" key="3">
    <source>
        <dbReference type="Proteomes" id="UP001016761"/>
    </source>
</evidence>
<protein>
    <submittedName>
        <fullName evidence="2">Uncharacterized protein</fullName>
    </submittedName>
</protein>
<feature type="transmembrane region" description="Helical" evidence="1">
    <location>
        <begin position="23"/>
        <end position="44"/>
    </location>
</feature>
<name>A0ABX2LN22_9EURY</name>
<gene>
    <name evidence="2" type="ORF">HTZ84_22615</name>
</gene>
<keyword evidence="1" id="KW-0472">Membrane</keyword>
<keyword evidence="3" id="KW-1185">Reference proteome</keyword>
<keyword evidence="1" id="KW-1133">Transmembrane helix</keyword>
<dbReference type="EMBL" id="JABUQZ010000003">
    <property type="protein sequence ID" value="NUC75062.1"/>
    <property type="molecule type" value="Genomic_DNA"/>
</dbReference>
<reference evidence="2 3" key="1">
    <citation type="submission" date="2020-06" db="EMBL/GenBank/DDBJ databases">
        <title>Haloterrigena sp. nov., an extremely halophilic archaeon isolated from a saline sediment.</title>
        <authorList>
            <person name="Liu B.-B."/>
        </authorList>
    </citation>
    <scope>NUCLEOTIDE SEQUENCE [LARGE SCALE GENOMIC DNA]</scope>
    <source>
        <strain evidence="2 3">SYSU A558-1</strain>
    </source>
</reference>
<evidence type="ECO:0000313" key="2">
    <source>
        <dbReference type="EMBL" id="NUC75062.1"/>
    </source>
</evidence>
<accession>A0ABX2LN22</accession>
<comment type="caution">
    <text evidence="2">The sequence shown here is derived from an EMBL/GenBank/DDBJ whole genome shotgun (WGS) entry which is preliminary data.</text>
</comment>
<sequence>MTTDNLASRWLAKWFMRLEASGTLLRLILFGGTFLTTGLSALAQYGYGDYAPHFIVTVGTGTIAFAYYYTSGGIFNQKNRDKTDAGQNFAGPEQLIDDILIGTAHFAAREGRPPTDQEQAAIRKAVTDQWREFRDGVDIESLVTESSTSMDQPGQPRAVADGGTPLAAVCADCNQHGDLGTHKGVPVVACPGCNDILYRPFDTVEVAG</sequence>
<feature type="transmembrane region" description="Helical" evidence="1">
    <location>
        <begin position="50"/>
        <end position="70"/>
    </location>
</feature>
<keyword evidence="1" id="KW-0812">Transmembrane</keyword>